<dbReference type="Proteomes" id="UP000887580">
    <property type="component" value="Unplaced"/>
</dbReference>
<reference evidence="2" key="1">
    <citation type="submission" date="2022-11" db="UniProtKB">
        <authorList>
            <consortium name="WormBaseParasite"/>
        </authorList>
    </citation>
    <scope>IDENTIFICATION</scope>
</reference>
<organism evidence="1 2">
    <name type="scientific">Panagrolaimus sp. PS1159</name>
    <dbReference type="NCBI Taxonomy" id="55785"/>
    <lineage>
        <taxon>Eukaryota</taxon>
        <taxon>Metazoa</taxon>
        <taxon>Ecdysozoa</taxon>
        <taxon>Nematoda</taxon>
        <taxon>Chromadorea</taxon>
        <taxon>Rhabditida</taxon>
        <taxon>Tylenchina</taxon>
        <taxon>Panagrolaimomorpha</taxon>
        <taxon>Panagrolaimoidea</taxon>
        <taxon>Panagrolaimidae</taxon>
        <taxon>Panagrolaimus</taxon>
    </lineage>
</organism>
<dbReference type="WBParaSite" id="PS1159_v2.g6349.t1">
    <property type="protein sequence ID" value="PS1159_v2.g6349.t1"/>
    <property type="gene ID" value="PS1159_v2.g6349"/>
</dbReference>
<name>A0AC35GKT5_9BILA</name>
<accession>A0AC35GKT5</accession>
<protein>
    <submittedName>
        <fullName evidence="2">Uncharacterized protein</fullName>
    </submittedName>
</protein>
<proteinExistence type="predicted"/>
<evidence type="ECO:0000313" key="2">
    <source>
        <dbReference type="WBParaSite" id="PS1159_v2.g6349.t1"/>
    </source>
</evidence>
<sequence>MWLIFYLLFLFQRFEFNNSELTQEQLLSLPIPDLAYDPNNQSFASLNFTQKIYLESLFTKSIYFPKCDRPPKPIIQPIYFWPGKRIDFPCRMCHRPSVYNGKMKYWEVLRRGISDEISNIMSKQRIESDKWETINQKFSDNFVSEESQVKIPRMPQRKNGNESNATPKEAYRPKTQFFQRDGKLIILHPHMDSYGLYRCFDSESSAIVNFIYFLIPITPVLTMFNWKVLLHQCNPKKTSFRYLDEFHQFHFLPTILPEQKDICSKFKPASSEEDYCSVDKFNDISQPSLNNIINVSKFDHPGDQEFIAKKTNLKIFISWSKWSSCNAGEAMKTRYGFCHIGKFNPSKKLEEPFQHGETIKRLHKFLDNVEEFKINGIRLFSGVLADVINDGKSSTHCNDYSNLNEIYEKEIEISMIKLIKAVTNDSISDIREKHRYPNNLHLFESVCFRSIDVADDIKIEYGQKIIQNKPC</sequence>
<evidence type="ECO:0000313" key="1">
    <source>
        <dbReference type="Proteomes" id="UP000887580"/>
    </source>
</evidence>